<evidence type="ECO:0000256" key="12">
    <source>
        <dbReference type="ARBA" id="ARBA00022989"/>
    </source>
</evidence>
<keyword evidence="7 18" id="KW-0732">Signal</keyword>
<dbReference type="Gene3D" id="1.10.510.10">
    <property type="entry name" value="Transferase(Phosphotransferase) domain 1"/>
    <property type="match status" value="1"/>
</dbReference>
<dbReference type="PANTHER" id="PTHR48006:SF34">
    <property type="entry name" value="OS08G0203700 PROTEIN"/>
    <property type="match status" value="1"/>
</dbReference>
<dbReference type="SUPFAM" id="SSF52058">
    <property type="entry name" value="L domain-like"/>
    <property type="match status" value="1"/>
</dbReference>
<dbReference type="FunFam" id="1.10.510.10:FF:000146">
    <property type="entry name" value="LRR receptor-like serine/threonine-protein kinase IOS1"/>
    <property type="match status" value="1"/>
</dbReference>
<evidence type="ECO:0000256" key="16">
    <source>
        <dbReference type="SAM" id="MobiDB-lite"/>
    </source>
</evidence>
<keyword evidence="3" id="KW-0723">Serine/threonine-protein kinase</keyword>
<evidence type="ECO:0000313" key="20">
    <source>
        <dbReference type="EMBL" id="BAF79981.1"/>
    </source>
</evidence>
<keyword evidence="6 17" id="KW-0812">Transmembrane</keyword>
<keyword evidence="20" id="KW-0675">Receptor</keyword>
<keyword evidence="4" id="KW-0433">Leucine-rich repeat</keyword>
<proteinExistence type="evidence at transcript level"/>
<dbReference type="GO" id="GO:0016020">
    <property type="term" value="C:membrane"/>
    <property type="evidence" value="ECO:0007669"/>
    <property type="project" value="UniProtKB-SubCell"/>
</dbReference>
<feature type="transmembrane region" description="Helical" evidence="17">
    <location>
        <begin position="516"/>
        <end position="539"/>
    </location>
</feature>
<dbReference type="InterPro" id="IPR011009">
    <property type="entry name" value="Kinase-like_dom_sf"/>
</dbReference>
<dbReference type="PANTHER" id="PTHR48006">
    <property type="entry name" value="LEUCINE-RICH REPEAT-CONTAINING PROTEIN DDB_G0281931-RELATED"/>
    <property type="match status" value="1"/>
</dbReference>
<keyword evidence="13 17" id="KW-0472">Membrane</keyword>
<comment type="subcellular location">
    <subcellularLocation>
        <location evidence="1">Membrane</location>
    </subcellularLocation>
</comment>
<dbReference type="InterPro" id="IPR013210">
    <property type="entry name" value="LRR_N_plant-typ"/>
</dbReference>
<dbReference type="SUPFAM" id="SSF56112">
    <property type="entry name" value="Protein kinase-like (PK-like)"/>
    <property type="match status" value="1"/>
</dbReference>
<evidence type="ECO:0000256" key="13">
    <source>
        <dbReference type="ARBA" id="ARBA00023136"/>
    </source>
</evidence>
<protein>
    <submittedName>
        <fullName evidence="20">Receptor-like kinase</fullName>
    </submittedName>
</protein>
<evidence type="ECO:0000256" key="14">
    <source>
        <dbReference type="ARBA" id="ARBA00023180"/>
    </source>
</evidence>
<dbReference type="Pfam" id="PF00069">
    <property type="entry name" value="Pkinase"/>
    <property type="match status" value="1"/>
</dbReference>
<evidence type="ECO:0000256" key="4">
    <source>
        <dbReference type="ARBA" id="ARBA00022614"/>
    </source>
</evidence>
<dbReference type="FunFam" id="3.80.10.10:FF:000129">
    <property type="entry name" value="Leucine-rich repeat receptor-like kinase"/>
    <property type="match status" value="1"/>
</dbReference>
<dbReference type="InterPro" id="IPR008271">
    <property type="entry name" value="Ser/Thr_kinase_AS"/>
</dbReference>
<evidence type="ECO:0000256" key="9">
    <source>
        <dbReference type="ARBA" id="ARBA00022741"/>
    </source>
</evidence>
<dbReference type="GO" id="GO:0005524">
    <property type="term" value="F:ATP binding"/>
    <property type="evidence" value="ECO:0007669"/>
    <property type="project" value="UniProtKB-UniRule"/>
</dbReference>
<keyword evidence="9 15" id="KW-0547">Nucleotide-binding</keyword>
<keyword evidence="11 15" id="KW-0067">ATP-binding</keyword>
<feature type="domain" description="Protein kinase" evidence="19">
    <location>
        <begin position="609"/>
        <end position="887"/>
    </location>
</feature>
<dbReference type="Gene3D" id="3.80.10.10">
    <property type="entry name" value="Ribonuclease Inhibitor"/>
    <property type="match status" value="3"/>
</dbReference>
<feature type="binding site" evidence="15">
    <location>
        <position position="637"/>
    </location>
    <ligand>
        <name>ATP</name>
        <dbReference type="ChEBI" id="CHEBI:30616"/>
    </ligand>
</feature>
<organism evidence="20">
    <name type="scientific">Nitella axillaris</name>
    <dbReference type="NCBI Taxonomy" id="3151"/>
    <lineage>
        <taxon>Eukaryota</taxon>
        <taxon>Viridiplantae</taxon>
        <taxon>Streptophyta</taxon>
        <taxon>Charophyceae</taxon>
        <taxon>Charales</taxon>
        <taxon>Characeae</taxon>
        <taxon>Nitella</taxon>
    </lineage>
</organism>
<dbReference type="AlphaFoldDB" id="A7VM64"/>
<feature type="compositionally biased region" description="Polar residues" evidence="16">
    <location>
        <begin position="567"/>
        <end position="576"/>
    </location>
</feature>
<evidence type="ECO:0000256" key="10">
    <source>
        <dbReference type="ARBA" id="ARBA00022777"/>
    </source>
</evidence>
<evidence type="ECO:0000256" key="5">
    <source>
        <dbReference type="ARBA" id="ARBA00022679"/>
    </source>
</evidence>
<keyword evidence="12 17" id="KW-1133">Transmembrane helix</keyword>
<evidence type="ECO:0000256" key="11">
    <source>
        <dbReference type="ARBA" id="ARBA00022840"/>
    </source>
</evidence>
<dbReference type="FunFam" id="3.30.200.20:FF:000039">
    <property type="entry name" value="receptor-like protein kinase FERONIA"/>
    <property type="match status" value="1"/>
</dbReference>
<evidence type="ECO:0000256" key="3">
    <source>
        <dbReference type="ARBA" id="ARBA00022527"/>
    </source>
</evidence>
<keyword evidence="14" id="KW-0325">Glycoprotein</keyword>
<dbReference type="GO" id="GO:0004674">
    <property type="term" value="F:protein serine/threonine kinase activity"/>
    <property type="evidence" value="ECO:0007669"/>
    <property type="project" value="UniProtKB-KW"/>
</dbReference>
<feature type="non-terminal residue" evidence="20">
    <location>
        <position position="1"/>
    </location>
</feature>
<feature type="signal peptide" evidence="18">
    <location>
        <begin position="1"/>
        <end position="35"/>
    </location>
</feature>
<dbReference type="InterPro" id="IPR051824">
    <property type="entry name" value="LRR_Rcpt-Like_S/T_Kinase"/>
</dbReference>
<evidence type="ECO:0000256" key="7">
    <source>
        <dbReference type="ARBA" id="ARBA00022729"/>
    </source>
</evidence>
<dbReference type="InterPro" id="IPR055414">
    <property type="entry name" value="LRR_R13L4/SHOC2-like"/>
</dbReference>
<dbReference type="Gene3D" id="3.30.200.20">
    <property type="entry name" value="Phosphorylase Kinase, domain 1"/>
    <property type="match status" value="1"/>
</dbReference>
<dbReference type="Pfam" id="PF08263">
    <property type="entry name" value="LRRNT_2"/>
    <property type="match status" value="1"/>
</dbReference>
<accession>A7VM64</accession>
<evidence type="ECO:0000256" key="15">
    <source>
        <dbReference type="PROSITE-ProRule" id="PRU10141"/>
    </source>
</evidence>
<evidence type="ECO:0000256" key="17">
    <source>
        <dbReference type="SAM" id="Phobius"/>
    </source>
</evidence>
<dbReference type="EMBL" id="AB306570">
    <property type="protein sequence ID" value="BAF79981.1"/>
    <property type="molecule type" value="mRNA"/>
</dbReference>
<dbReference type="InterPro" id="IPR017441">
    <property type="entry name" value="Protein_kinase_ATP_BS"/>
</dbReference>
<dbReference type="InterPro" id="IPR032675">
    <property type="entry name" value="LRR_dom_sf"/>
</dbReference>
<keyword evidence="10 20" id="KW-0418">Kinase</keyword>
<dbReference type="InterPro" id="IPR000719">
    <property type="entry name" value="Prot_kinase_dom"/>
</dbReference>
<dbReference type="PROSITE" id="PS00108">
    <property type="entry name" value="PROTEIN_KINASE_ST"/>
    <property type="match status" value="1"/>
</dbReference>
<feature type="region of interest" description="Disordered" evidence="16">
    <location>
        <begin position="547"/>
        <end position="581"/>
    </location>
</feature>
<evidence type="ECO:0000256" key="6">
    <source>
        <dbReference type="ARBA" id="ARBA00022692"/>
    </source>
</evidence>
<feature type="chain" id="PRO_5002715282" evidence="18">
    <location>
        <begin position="36"/>
        <end position="954"/>
    </location>
</feature>
<evidence type="ECO:0000256" key="2">
    <source>
        <dbReference type="ARBA" id="ARBA00008684"/>
    </source>
</evidence>
<gene>
    <name evidence="20" type="primary">NaRLK5</name>
</gene>
<dbReference type="PROSITE" id="PS00107">
    <property type="entry name" value="PROTEIN_KINASE_ATP"/>
    <property type="match status" value="1"/>
</dbReference>
<evidence type="ECO:0000256" key="8">
    <source>
        <dbReference type="ARBA" id="ARBA00022737"/>
    </source>
</evidence>
<dbReference type="FunFam" id="3.80.10.10:FF:000041">
    <property type="entry name" value="LRR receptor-like serine/threonine-protein kinase ERECTA"/>
    <property type="match status" value="2"/>
</dbReference>
<dbReference type="CDD" id="cd14066">
    <property type="entry name" value="STKc_IRAK"/>
    <property type="match status" value="1"/>
</dbReference>
<dbReference type="Pfam" id="PF23598">
    <property type="entry name" value="LRR_14"/>
    <property type="match status" value="1"/>
</dbReference>
<evidence type="ECO:0000259" key="19">
    <source>
        <dbReference type="PROSITE" id="PS50011"/>
    </source>
</evidence>
<dbReference type="PROSITE" id="PS50011">
    <property type="entry name" value="PROTEIN_KINASE_DOM"/>
    <property type="match status" value="1"/>
</dbReference>
<evidence type="ECO:0000256" key="1">
    <source>
        <dbReference type="ARBA" id="ARBA00004370"/>
    </source>
</evidence>
<keyword evidence="5" id="KW-0808">Transferase</keyword>
<name>A7VM64_9VIRI</name>
<evidence type="ECO:0000256" key="18">
    <source>
        <dbReference type="SAM" id="SignalP"/>
    </source>
</evidence>
<sequence length="954" mass="104650">FPVGDTVWATMARSCARLALFFFAIRLAFPTLCIAQNPEAVALKNALDLWSNADQLRQNWTGDDPCKNWDGITCNLNGSVTKVDLSGRALKGPLPNVAELKYLETLELGFNNFTGFIPEYYSSLTTLKLLGLKQNSLTGSIPLQFGAGLPNLESLTLDSNVGLTGTIPSSLGLMKKLIYLRLKGLSLTGEIPPSLGDLNNLAELTLAGSPLSGGIPFELGRLSNLSNLDLQACQLRGNLAPELGSLTNLGNLVLDNNDFYGGIPDSWGNLTNLTELSMRNNRLTGPLPSSIGNLTKLNKFDVSNNLLTRELPAVLANIPASQNLKIFQNYFIGAVPSIQGTSGWADNNCLQSSPNVGSQRSSSVCSTFITNLFNGQCAPCPQPGMYYQTVNPCRCRTPLEIWLSYSRVNGAFNQTAFEGQVDASLQYKYQIIVRGVDKNGAGFVVKFWVVPEQGDSLRAEEAEQVLTKFQNNEVPTDPQFGYAVVNSTRPSQWPTFPPTYQRVRQPSSGGGSRTHVVPIVVGVISSIVVLGICVAIFVFCSWKRKKPDSADTLPITQTESEAKTGKRTPTVSTTGTKAEDSANHMTVPLSVTKARIFNLQELHDACNGFSKENEIGVGGHAKVYKGVLEGVGEVAVKRAKLRAVQGREFKNELDVLSRVHHRNLVRFLGCCEDEDEKVLVYEYMKNGTLHDHLIGKASTVLDWRKRVDIAIGTANGLTYLHNHADPPIIHRDVKPSNILLDENMNAKLGDFGISRMIDEEVVYTRVAGTLGYLDPMYHETRHLTDKSDVFSFGVVLLELVSGKDPHGLRKAAPGVTMVEWVDKQYSNGGLNAVIDPSLNGRYPYDTMCRIVEIGLWCTRPNWNQRPTMKEVLTALEQAKKVAEKETVPEDSQTLVEVFGKHLFQSFSGRKPMTRSPSAKGGRLFSEDELLQDPGGTSTFSMNTMQQMDTQIEGR</sequence>
<dbReference type="SMART" id="SM00220">
    <property type="entry name" value="S_TKc"/>
    <property type="match status" value="1"/>
</dbReference>
<keyword evidence="8" id="KW-0677">Repeat</keyword>
<comment type="similarity">
    <text evidence="2">Belongs to the protein kinase superfamily. Ser/Thr protein kinase family.</text>
</comment>
<reference evidence="20" key="1">
    <citation type="journal article" date="2007" name="Gene">
        <title>Multiple receptor-like kinase cDNAs from liverwort Marchantia polymorpha and two charophycean green algae, Closterium ehrenbergii and Nitella axillaris: Extensive gene duplications and gene shufflings in the early evolution of streptophytes.</title>
        <authorList>
            <person name="Sasaki G."/>
            <person name="Katoh K."/>
            <person name="Hirose N."/>
            <person name="Suga H."/>
            <person name="Kuma K."/>
            <person name="Miyata T."/>
            <person name="Su Z.H."/>
        </authorList>
    </citation>
    <scope>NUCLEOTIDE SEQUENCE</scope>
</reference>